<dbReference type="SUPFAM" id="SSF102405">
    <property type="entry name" value="MCP/YpsA-like"/>
    <property type="match status" value="1"/>
</dbReference>
<evidence type="ECO:0000256" key="1">
    <source>
        <dbReference type="ARBA" id="ARBA00006525"/>
    </source>
</evidence>
<keyword evidence="5" id="KW-1185">Reference proteome</keyword>
<dbReference type="PANTHER" id="PTHR43022:SF1">
    <property type="entry name" value="PROTEIN SMF"/>
    <property type="match status" value="1"/>
</dbReference>
<dbReference type="SUPFAM" id="SSF47781">
    <property type="entry name" value="RuvA domain 2-like"/>
    <property type="match status" value="1"/>
</dbReference>
<reference evidence="4 5" key="1">
    <citation type="submission" date="2023-02" db="EMBL/GenBank/DDBJ databases">
        <title>Genome sequence of Lentisphaera profundi SAORIC-696.</title>
        <authorList>
            <person name="Kim e."/>
            <person name="Cho J.-C."/>
            <person name="Choi A."/>
            <person name="Kang I."/>
        </authorList>
    </citation>
    <scope>NUCLEOTIDE SEQUENCE [LARGE SCALE GENOMIC DNA]</scope>
    <source>
        <strain evidence="4 5">SAORIC-696</strain>
    </source>
</reference>
<dbReference type="RefSeq" id="WP_274153254.1">
    <property type="nucleotide sequence ID" value="NZ_CP117812.1"/>
</dbReference>
<evidence type="ECO:0000313" key="5">
    <source>
        <dbReference type="Proteomes" id="UP001214250"/>
    </source>
</evidence>
<dbReference type="Pfam" id="PF02481">
    <property type="entry name" value="DNA_processg_A"/>
    <property type="match status" value="1"/>
</dbReference>
<organism evidence="4 5">
    <name type="scientific">Lentisphaera profundi</name>
    <dbReference type="NCBI Taxonomy" id="1658616"/>
    <lineage>
        <taxon>Bacteria</taxon>
        <taxon>Pseudomonadati</taxon>
        <taxon>Lentisphaerota</taxon>
        <taxon>Lentisphaeria</taxon>
        <taxon>Lentisphaerales</taxon>
        <taxon>Lentisphaeraceae</taxon>
        <taxon>Lentisphaera</taxon>
    </lineage>
</organism>
<accession>A0ABY7VYV3</accession>
<comment type="similarity">
    <text evidence="1">Belongs to the DprA/Smf family.</text>
</comment>
<dbReference type="Gene3D" id="1.10.10.10">
    <property type="entry name" value="Winged helix-like DNA-binding domain superfamily/Winged helix DNA-binding domain"/>
    <property type="match status" value="1"/>
</dbReference>
<dbReference type="InterPro" id="IPR041614">
    <property type="entry name" value="DprA_WH"/>
</dbReference>
<dbReference type="InterPro" id="IPR036388">
    <property type="entry name" value="WH-like_DNA-bd_sf"/>
</dbReference>
<dbReference type="Pfam" id="PF17782">
    <property type="entry name" value="WHD_DprA"/>
    <property type="match status" value="1"/>
</dbReference>
<dbReference type="Proteomes" id="UP001214250">
    <property type="component" value="Chromosome 2"/>
</dbReference>
<name>A0ABY7VYV3_9BACT</name>
<feature type="domain" description="DprA winged helix" evidence="3">
    <location>
        <begin position="315"/>
        <end position="369"/>
    </location>
</feature>
<protein>
    <submittedName>
        <fullName evidence="4">DNA-processing protein DprA</fullName>
    </submittedName>
</protein>
<feature type="domain" description="Smf/DprA SLOG" evidence="2">
    <location>
        <begin position="80"/>
        <end position="290"/>
    </location>
</feature>
<dbReference type="NCBIfam" id="TIGR00732">
    <property type="entry name" value="dprA"/>
    <property type="match status" value="1"/>
</dbReference>
<dbReference type="EMBL" id="CP117812">
    <property type="protein sequence ID" value="WDE98380.1"/>
    <property type="molecule type" value="Genomic_DNA"/>
</dbReference>
<dbReference type="Gene3D" id="3.40.50.450">
    <property type="match status" value="1"/>
</dbReference>
<sequence length="380" mass="42367">MDINLLNDIGLNMIPGLGPRRYNKLIKHFHHSENILKASYGELLKCPGVGPQLAKEIISYELHYNAEEEYKRAHLAGIHIINRSHLQYPESLKAIYDAPIILYIRGNCKILNQYNKNIAIVGTRRPSNYGLDIARSIASDASCAAWNIVSGLALGIDSAAHSSAVNLHRPTIAVLGGGIGKIYPKDNVKLARDICEHGALISEYPILFPPDKRTFPMRNRIIAALSRAVLVVEADLNSGSLITADQALEYGRSVFAVPGRVDYPQSRGCHKLLKQGATLTESFKDIYEEFNLELGINRKSLQKDPLDKPDKAEVDLQLDKNEQSIMGILKPGEVHVDKICELSEMAMGKLLATLLNLETRKLIRLLPGKKYELINRRQHE</sequence>
<dbReference type="InterPro" id="IPR057666">
    <property type="entry name" value="DrpA_SLOG"/>
</dbReference>
<evidence type="ECO:0000259" key="3">
    <source>
        <dbReference type="Pfam" id="PF17782"/>
    </source>
</evidence>
<evidence type="ECO:0000259" key="2">
    <source>
        <dbReference type="Pfam" id="PF02481"/>
    </source>
</evidence>
<dbReference type="Pfam" id="PF14520">
    <property type="entry name" value="HHH_5"/>
    <property type="match status" value="1"/>
</dbReference>
<proteinExistence type="inferred from homology"/>
<dbReference type="InterPro" id="IPR003488">
    <property type="entry name" value="DprA"/>
</dbReference>
<dbReference type="InterPro" id="IPR010994">
    <property type="entry name" value="RuvA_2-like"/>
</dbReference>
<evidence type="ECO:0000313" key="4">
    <source>
        <dbReference type="EMBL" id="WDE98380.1"/>
    </source>
</evidence>
<gene>
    <name evidence="4" type="primary">dprA</name>
    <name evidence="4" type="ORF">PQO03_21440</name>
</gene>
<dbReference type="PANTHER" id="PTHR43022">
    <property type="entry name" value="PROTEIN SMF"/>
    <property type="match status" value="1"/>
</dbReference>